<dbReference type="InterPro" id="IPR019999">
    <property type="entry name" value="Anth_synth_I-like"/>
</dbReference>
<dbReference type="SUPFAM" id="SSF56322">
    <property type="entry name" value="ADC synthase"/>
    <property type="match status" value="1"/>
</dbReference>
<accession>A0AAX1RZA2</accession>
<gene>
    <name evidence="3" type="ORF">DOS76_01300</name>
    <name evidence="2" type="ORF">I9026_02695</name>
</gene>
<name>A0AAX1RZA2_9STAP</name>
<dbReference type="Gene3D" id="3.60.120.10">
    <property type="entry name" value="Anthranilate synthase"/>
    <property type="match status" value="1"/>
</dbReference>
<protein>
    <submittedName>
        <fullName evidence="3">Aminodeoxychorismate synthase component I</fullName>
    </submittedName>
    <submittedName>
        <fullName evidence="2">Chorismate-binding protein</fullName>
    </submittedName>
</protein>
<evidence type="ECO:0000259" key="1">
    <source>
        <dbReference type="Pfam" id="PF00425"/>
    </source>
</evidence>
<organism evidence="3 4">
    <name type="scientific">Staphylococcus felis</name>
    <dbReference type="NCBI Taxonomy" id="46127"/>
    <lineage>
        <taxon>Bacteria</taxon>
        <taxon>Bacillati</taxon>
        <taxon>Bacillota</taxon>
        <taxon>Bacilli</taxon>
        <taxon>Bacillales</taxon>
        <taxon>Staphylococcaceae</taxon>
        <taxon>Staphylococcus</taxon>
    </lineage>
</organism>
<dbReference type="PANTHER" id="PTHR11236">
    <property type="entry name" value="AMINOBENZOATE/ANTHRANILATE SYNTHASE"/>
    <property type="match status" value="1"/>
</dbReference>
<dbReference type="PANTHER" id="PTHR11236:SF50">
    <property type="entry name" value="AMINODEOXYCHORISMATE SYNTHASE COMPONENT 1"/>
    <property type="match status" value="1"/>
</dbReference>
<keyword evidence="5" id="KW-1185">Reference proteome</keyword>
<dbReference type="Proteomes" id="UP000597038">
    <property type="component" value="Unassembled WGS sequence"/>
</dbReference>
<proteinExistence type="predicted"/>
<feature type="domain" description="Chorismate-utilising enzyme C-terminal" evidence="1">
    <location>
        <begin position="116"/>
        <end position="373"/>
    </location>
</feature>
<evidence type="ECO:0000313" key="5">
    <source>
        <dbReference type="Proteomes" id="UP000597038"/>
    </source>
</evidence>
<dbReference type="InterPro" id="IPR015890">
    <property type="entry name" value="Chorismate_C"/>
</dbReference>
<reference evidence="2 5" key="2">
    <citation type="submission" date="2020-12" db="EMBL/GenBank/DDBJ databases">
        <title>Genomic analysis of Staphylococcus felis from a cat with skin infection.</title>
        <authorList>
            <person name="Aslantas O."/>
            <person name="Keskin O."/>
            <person name="Buyukaltay K."/>
            <person name="Gullu Yucetepe A."/>
        </authorList>
    </citation>
    <scope>NUCLEOTIDE SEQUENCE [LARGE SCALE GENOMIC DNA]</scope>
    <source>
        <strain evidence="2 5">HARRANVET</strain>
    </source>
</reference>
<dbReference type="InterPro" id="IPR005801">
    <property type="entry name" value="ADC_synthase"/>
</dbReference>
<dbReference type="PRINTS" id="PR00095">
    <property type="entry name" value="ANTSNTHASEI"/>
</dbReference>
<dbReference type="AlphaFoldDB" id="A0AAX1RZA2"/>
<dbReference type="GO" id="GO:0000162">
    <property type="term" value="P:L-tryptophan biosynthetic process"/>
    <property type="evidence" value="ECO:0007669"/>
    <property type="project" value="TreeGrafter"/>
</dbReference>
<evidence type="ECO:0000313" key="2">
    <source>
        <dbReference type="EMBL" id="MBH9580274.1"/>
    </source>
</evidence>
<sequence>MVVKFNYVYYNSPDDTTRYEYTFHNPLHYAIATNYTEVGRVVEEAEYYQRQGYYVALYLTYEAATYYNQSFEVNVPEDHIYAAYYAFEHPVDEEGESMPLSQFQMPKFSCIHTSDEIQKHIRTIQQEIISGWTYQVNYTTRFESAEKVCISTLYAFLTQKGNGHYTVLIDTEDLKIASISPELFFQVGPFGEANERMIVSKPMKGTIQRGATVEEDEKNFQELQQSAKDRAENVMIVDLLRNDIARIARTGTVEVKHPFLIEAYKTVFQMTTMVLGQVEKVSSYNEMFEALFPCGSITGAPKVNTMNIINQLESTPRHGYCGTIGLLHPDGKAIFNVPIRTVQQLHNRLVYGVGAGITIDSDPQKEYKEFLTKTKILEG</sequence>
<dbReference type="GO" id="GO:0046820">
    <property type="term" value="F:4-amino-4-deoxychorismate synthase activity"/>
    <property type="evidence" value="ECO:0007669"/>
    <property type="project" value="TreeGrafter"/>
</dbReference>
<evidence type="ECO:0000313" key="3">
    <source>
        <dbReference type="EMBL" id="REI24858.1"/>
    </source>
</evidence>
<dbReference type="Proteomes" id="UP000256337">
    <property type="component" value="Unassembled WGS sequence"/>
</dbReference>
<dbReference type="Pfam" id="PF00425">
    <property type="entry name" value="Chorismate_bind"/>
    <property type="match status" value="1"/>
</dbReference>
<comment type="caution">
    <text evidence="3">The sequence shown here is derived from an EMBL/GenBank/DDBJ whole genome shotgun (WGS) entry which is preliminary data.</text>
</comment>
<dbReference type="RefSeq" id="WP_115856371.1">
    <property type="nucleotide sequence ID" value="NZ_CAJUZR010000005.1"/>
</dbReference>
<dbReference type="EMBL" id="QKYD01000025">
    <property type="protein sequence ID" value="REI24858.1"/>
    <property type="molecule type" value="Genomic_DNA"/>
</dbReference>
<evidence type="ECO:0000313" key="4">
    <source>
        <dbReference type="Proteomes" id="UP000256337"/>
    </source>
</evidence>
<reference evidence="3 4" key="1">
    <citation type="journal article" date="2018" name="Vet. Microbiol.">
        <title>Characterisation of Staphylococcus felis isolated from cats using whole genome sequencing.</title>
        <authorList>
            <person name="Worthing K."/>
            <person name="Pang S."/>
            <person name="Trott D.J."/>
            <person name="Abraham S."/>
            <person name="Coombs G.W."/>
            <person name="Jordan D."/>
            <person name="McIntyre L."/>
            <person name="Davies M.R."/>
            <person name="Norris J."/>
        </authorList>
    </citation>
    <scope>NUCLEOTIDE SEQUENCE [LARGE SCALE GENOMIC DNA]</scope>
    <source>
        <strain evidence="3 4">F25</strain>
    </source>
</reference>
<dbReference type="EMBL" id="JAEDAQ010000003">
    <property type="protein sequence ID" value="MBH9580274.1"/>
    <property type="molecule type" value="Genomic_DNA"/>
</dbReference>